<dbReference type="Pfam" id="PF07702">
    <property type="entry name" value="UTRA"/>
    <property type="match status" value="1"/>
</dbReference>
<dbReference type="SMART" id="SM00866">
    <property type="entry name" value="UTRA"/>
    <property type="match status" value="1"/>
</dbReference>
<dbReference type="AlphaFoldDB" id="A0A6N3DVF7"/>
<evidence type="ECO:0000313" key="1">
    <source>
        <dbReference type="EMBL" id="VYU32880.1"/>
    </source>
</evidence>
<sequence>MLAKTNDKFVLSLKPENILKEPYNRVELLGSEIIKPTIELVYHLRVAPDSRIVLINWLLFRDDLPVIYDNQFIPYFPGISPWNDDFEYNSFSEIVNQRNHLYITQERIHIEAVGCDAQAAEKLNIPEDTPVMQITQNLMDNDDPLGMRKLYIRKECCKLTGITYLP</sequence>
<gene>
    <name evidence="1" type="ORF">ELLFYP34_03258</name>
</gene>
<dbReference type="Gene3D" id="3.40.1410.10">
    <property type="entry name" value="Chorismate lyase-like"/>
    <property type="match status" value="1"/>
</dbReference>
<dbReference type="PANTHER" id="PTHR44846">
    <property type="entry name" value="MANNOSYL-D-GLYCERATE TRANSPORT/METABOLISM SYSTEM REPRESSOR MNGR-RELATED"/>
    <property type="match status" value="1"/>
</dbReference>
<dbReference type="EMBL" id="CACRTR010000009">
    <property type="protein sequence ID" value="VYU32880.1"/>
    <property type="molecule type" value="Genomic_DNA"/>
</dbReference>
<dbReference type="InterPro" id="IPR050679">
    <property type="entry name" value="Bact_HTH_transcr_reg"/>
</dbReference>
<dbReference type="PANTHER" id="PTHR44846:SF1">
    <property type="entry name" value="MANNOSYL-D-GLYCERATE TRANSPORT_METABOLISM SYSTEM REPRESSOR MNGR-RELATED"/>
    <property type="match status" value="1"/>
</dbReference>
<dbReference type="InterPro" id="IPR028978">
    <property type="entry name" value="Chorismate_lyase_/UTRA_dom_sf"/>
</dbReference>
<dbReference type="GO" id="GO:0045892">
    <property type="term" value="P:negative regulation of DNA-templated transcription"/>
    <property type="evidence" value="ECO:0007669"/>
    <property type="project" value="TreeGrafter"/>
</dbReference>
<accession>A0A6N3DVF7</accession>
<organism evidence="1">
    <name type="scientific">Eubacterium limosum</name>
    <dbReference type="NCBI Taxonomy" id="1736"/>
    <lineage>
        <taxon>Bacteria</taxon>
        <taxon>Bacillati</taxon>
        <taxon>Bacillota</taxon>
        <taxon>Clostridia</taxon>
        <taxon>Eubacteriales</taxon>
        <taxon>Eubacteriaceae</taxon>
        <taxon>Eubacterium</taxon>
    </lineage>
</organism>
<protein>
    <submittedName>
        <fullName evidence="1">UTRA domain protein</fullName>
    </submittedName>
</protein>
<proteinExistence type="predicted"/>
<name>A0A6N3DVF7_EUBLI</name>
<dbReference type="SUPFAM" id="SSF64288">
    <property type="entry name" value="Chorismate lyase-like"/>
    <property type="match status" value="1"/>
</dbReference>
<dbReference type="InterPro" id="IPR011663">
    <property type="entry name" value="UTRA"/>
</dbReference>
<dbReference type="GO" id="GO:0003677">
    <property type="term" value="F:DNA binding"/>
    <property type="evidence" value="ECO:0007669"/>
    <property type="project" value="InterPro"/>
</dbReference>
<reference evidence="1" key="1">
    <citation type="submission" date="2019-11" db="EMBL/GenBank/DDBJ databases">
        <authorList>
            <person name="Feng L."/>
        </authorList>
    </citation>
    <scope>NUCLEOTIDE SEQUENCE</scope>
    <source>
        <strain evidence="1">ElimosumLFYP34</strain>
    </source>
</reference>